<name>A0A9P9L4Q1_FUSSL</name>
<dbReference type="AlphaFoldDB" id="A0A9P9L4Q1"/>
<gene>
    <name evidence="2" type="ORF">B0J15DRAFT_478285</name>
</gene>
<organism evidence="2 3">
    <name type="scientific">Fusarium solani</name>
    <name type="common">Filamentous fungus</name>
    <dbReference type="NCBI Taxonomy" id="169388"/>
    <lineage>
        <taxon>Eukaryota</taxon>
        <taxon>Fungi</taxon>
        <taxon>Dikarya</taxon>
        <taxon>Ascomycota</taxon>
        <taxon>Pezizomycotina</taxon>
        <taxon>Sordariomycetes</taxon>
        <taxon>Hypocreomycetidae</taxon>
        <taxon>Hypocreales</taxon>
        <taxon>Nectriaceae</taxon>
        <taxon>Fusarium</taxon>
        <taxon>Fusarium solani species complex</taxon>
    </lineage>
</organism>
<reference evidence="2" key="1">
    <citation type="journal article" date="2021" name="Nat. Commun.">
        <title>Genetic determinants of endophytism in the Arabidopsis root mycobiome.</title>
        <authorList>
            <person name="Mesny F."/>
            <person name="Miyauchi S."/>
            <person name="Thiergart T."/>
            <person name="Pickel B."/>
            <person name="Atanasova L."/>
            <person name="Karlsson M."/>
            <person name="Huettel B."/>
            <person name="Barry K.W."/>
            <person name="Haridas S."/>
            <person name="Chen C."/>
            <person name="Bauer D."/>
            <person name="Andreopoulos W."/>
            <person name="Pangilinan J."/>
            <person name="LaButti K."/>
            <person name="Riley R."/>
            <person name="Lipzen A."/>
            <person name="Clum A."/>
            <person name="Drula E."/>
            <person name="Henrissat B."/>
            <person name="Kohler A."/>
            <person name="Grigoriev I.V."/>
            <person name="Martin F.M."/>
            <person name="Hacquard S."/>
        </authorList>
    </citation>
    <scope>NUCLEOTIDE SEQUENCE</scope>
    <source>
        <strain evidence="2">FSSC 5 MPI-SDFR-AT-0091</strain>
    </source>
</reference>
<dbReference type="Proteomes" id="UP000736672">
    <property type="component" value="Unassembled WGS sequence"/>
</dbReference>
<sequence length="263" mass="28833">MASPMIRFAAVPELFQAIDATAGDALVVQSMSQEAYASITKERSHQGRSFRIKRYYSELQLLIVTIPTEAHELLHSQLYAYIHSAAIQMGLGREWVSLGTKTCRAQGHPNGDSGEGDSTGGPRNRPVGSRWPTLIIEAGYSQSLVNLRADMRWWFGASNHQVKIVLLVKYDSGAGHVVIEKWQEVRSTSRQGATTTRAAASLTPTRNQVITVNRGPNSTSHTVLRGPLRLEFELLFLRAPGQGEGDIVVSANEIQDAIGPIWG</sequence>
<evidence type="ECO:0000256" key="1">
    <source>
        <dbReference type="SAM" id="MobiDB-lite"/>
    </source>
</evidence>
<proteinExistence type="predicted"/>
<comment type="caution">
    <text evidence="2">The sequence shown here is derived from an EMBL/GenBank/DDBJ whole genome shotgun (WGS) entry which is preliminary data.</text>
</comment>
<evidence type="ECO:0000313" key="3">
    <source>
        <dbReference type="Proteomes" id="UP000736672"/>
    </source>
</evidence>
<feature type="region of interest" description="Disordered" evidence="1">
    <location>
        <begin position="103"/>
        <end position="128"/>
    </location>
</feature>
<dbReference type="OrthoDB" id="76567at2759"/>
<evidence type="ECO:0000313" key="2">
    <source>
        <dbReference type="EMBL" id="KAH7273890.1"/>
    </source>
</evidence>
<accession>A0A9P9L4Q1</accession>
<protein>
    <submittedName>
        <fullName evidence="2">Uncharacterized protein</fullName>
    </submittedName>
</protein>
<keyword evidence="3" id="KW-1185">Reference proteome</keyword>
<dbReference type="EMBL" id="JAGTJS010000002">
    <property type="protein sequence ID" value="KAH7273890.1"/>
    <property type="molecule type" value="Genomic_DNA"/>
</dbReference>